<keyword evidence="1" id="KW-0732">Signal</keyword>
<evidence type="ECO:0000256" key="1">
    <source>
        <dbReference type="SAM" id="SignalP"/>
    </source>
</evidence>
<name>A0ABS9ZZL3_9SPHI</name>
<gene>
    <name evidence="2" type="ORF">MMF97_13660</name>
</gene>
<evidence type="ECO:0000313" key="2">
    <source>
        <dbReference type="EMBL" id="MCJ0743761.1"/>
    </source>
</evidence>
<accession>A0ABS9ZZL3</accession>
<dbReference type="RefSeq" id="WP_243363061.1">
    <property type="nucleotide sequence ID" value="NZ_JALGBH010000002.1"/>
</dbReference>
<dbReference type="Proteomes" id="UP001165460">
    <property type="component" value="Unassembled WGS sequence"/>
</dbReference>
<dbReference type="EMBL" id="JALGBH010000002">
    <property type="protein sequence ID" value="MCJ0743761.1"/>
    <property type="molecule type" value="Genomic_DNA"/>
</dbReference>
<sequence>MKKFTFNLKITVLSCIAMFFVLSSGFIQGEDSRTYIQNVLNRHYDTEGQNVSLKRYEINITNNGFCRYRKVYTNGKEEYFAMNLSRFKDIDFYGSGQKGVLYLRTNSDDVIVQTRNDKAGAIDTMGTYMTIPLKDIDVDELNTLAEHFRNWNRELIASAKKE</sequence>
<organism evidence="2 3">
    <name type="scientific">Pedobacter montanisoli</name>
    <dbReference type="NCBI Taxonomy" id="2923277"/>
    <lineage>
        <taxon>Bacteria</taxon>
        <taxon>Pseudomonadati</taxon>
        <taxon>Bacteroidota</taxon>
        <taxon>Sphingobacteriia</taxon>
        <taxon>Sphingobacteriales</taxon>
        <taxon>Sphingobacteriaceae</taxon>
        <taxon>Pedobacter</taxon>
    </lineage>
</organism>
<proteinExistence type="predicted"/>
<feature type="chain" id="PRO_5046073650" description="DUF4468 domain-containing protein" evidence="1">
    <location>
        <begin position="30"/>
        <end position="162"/>
    </location>
</feature>
<keyword evidence="3" id="KW-1185">Reference proteome</keyword>
<comment type="caution">
    <text evidence="2">The sequence shown here is derived from an EMBL/GenBank/DDBJ whole genome shotgun (WGS) entry which is preliminary data.</text>
</comment>
<protein>
    <recommendedName>
        <fullName evidence="4">DUF4468 domain-containing protein</fullName>
    </recommendedName>
</protein>
<evidence type="ECO:0000313" key="3">
    <source>
        <dbReference type="Proteomes" id="UP001165460"/>
    </source>
</evidence>
<reference evidence="2" key="1">
    <citation type="submission" date="2022-03" db="EMBL/GenBank/DDBJ databases">
        <authorList>
            <person name="Woo C.Y."/>
        </authorList>
    </citation>
    <scope>NUCLEOTIDE SEQUENCE</scope>
    <source>
        <strain evidence="2">CYS-01</strain>
    </source>
</reference>
<evidence type="ECO:0008006" key="4">
    <source>
        <dbReference type="Google" id="ProtNLM"/>
    </source>
</evidence>
<feature type="signal peptide" evidence="1">
    <location>
        <begin position="1"/>
        <end position="29"/>
    </location>
</feature>